<organism evidence="1 2">
    <name type="scientific">Flavobacterium magnum</name>
    <dbReference type="NCBI Taxonomy" id="2162713"/>
    <lineage>
        <taxon>Bacteria</taxon>
        <taxon>Pseudomonadati</taxon>
        <taxon>Bacteroidota</taxon>
        <taxon>Flavobacteriia</taxon>
        <taxon>Flavobacteriales</taxon>
        <taxon>Flavobacteriaceae</taxon>
        <taxon>Flavobacterium</taxon>
    </lineage>
</organism>
<proteinExistence type="predicted"/>
<dbReference type="KEGG" id="fmg:HYN48_13780"/>
<evidence type="ECO:0000313" key="1">
    <source>
        <dbReference type="EMBL" id="AWA31069.1"/>
    </source>
</evidence>
<reference evidence="1 2" key="1">
    <citation type="submission" date="2018-04" db="EMBL/GenBank/DDBJ databases">
        <title>Genome sequencing of Flavobacterium sp. HYN0048.</title>
        <authorList>
            <person name="Yi H."/>
            <person name="Baek C."/>
        </authorList>
    </citation>
    <scope>NUCLEOTIDE SEQUENCE [LARGE SCALE GENOMIC DNA]</scope>
    <source>
        <strain evidence="1 2">HYN0048</strain>
    </source>
</reference>
<dbReference type="AlphaFoldDB" id="A0A2S0RHQ4"/>
<protein>
    <submittedName>
        <fullName evidence="1">Uncharacterized protein</fullName>
    </submittedName>
</protein>
<keyword evidence="2" id="KW-1185">Reference proteome</keyword>
<name>A0A2S0RHQ4_9FLAO</name>
<dbReference type="EMBL" id="CP028811">
    <property type="protein sequence ID" value="AWA31069.1"/>
    <property type="molecule type" value="Genomic_DNA"/>
</dbReference>
<gene>
    <name evidence="1" type="ORF">HYN48_13780</name>
</gene>
<dbReference type="Proteomes" id="UP000244193">
    <property type="component" value="Chromosome"/>
</dbReference>
<accession>A0A2S0RHQ4</accession>
<evidence type="ECO:0000313" key="2">
    <source>
        <dbReference type="Proteomes" id="UP000244193"/>
    </source>
</evidence>
<sequence>MFKTEIDDRDIRGDAKSSFFYDPSYAGEIYRYEVKFTSAEVREIKKILNSLKMRPDLDEIELHEGPTMYALIIKRDTVFGYGGSVYWEKKAISVPKNPIAKKVMQLQ</sequence>